<gene>
    <name evidence="1" type="ORF">L195_g026856</name>
</gene>
<protein>
    <submittedName>
        <fullName evidence="1">Uncharacterized protein</fullName>
    </submittedName>
</protein>
<evidence type="ECO:0000313" key="1">
    <source>
        <dbReference type="EMBL" id="PNY03524.1"/>
    </source>
</evidence>
<dbReference type="AlphaFoldDB" id="A0A2K3NKG3"/>
<dbReference type="EMBL" id="ASHM01022730">
    <property type="protein sequence ID" value="PNY03524.1"/>
    <property type="molecule type" value="Genomic_DNA"/>
</dbReference>
<proteinExistence type="predicted"/>
<comment type="caution">
    <text evidence="1">The sequence shown here is derived from an EMBL/GenBank/DDBJ whole genome shotgun (WGS) entry which is preliminary data.</text>
</comment>
<accession>A0A2K3NKG3</accession>
<sequence>MIGPVRSFADELCAALLNHLVFLVVFHNVLARRVWVGSGFVSVCPNLSSGWTRDPE</sequence>
<reference evidence="1 2" key="2">
    <citation type="journal article" date="2017" name="Front. Plant Sci.">
        <title>Gene Classification and Mining of Molecular Markers Useful in Red Clover (Trifolium pratense) Breeding.</title>
        <authorList>
            <person name="Istvanek J."/>
            <person name="Dluhosova J."/>
            <person name="Dluhos P."/>
            <person name="Patkova L."/>
            <person name="Nedelnik J."/>
            <person name="Repkova J."/>
        </authorList>
    </citation>
    <scope>NUCLEOTIDE SEQUENCE [LARGE SCALE GENOMIC DNA]</scope>
    <source>
        <strain evidence="2">cv. Tatra</strain>
        <tissue evidence="1">Young leaves</tissue>
    </source>
</reference>
<reference evidence="1 2" key="1">
    <citation type="journal article" date="2014" name="Am. J. Bot.">
        <title>Genome assembly and annotation for red clover (Trifolium pratense; Fabaceae).</title>
        <authorList>
            <person name="Istvanek J."/>
            <person name="Jaros M."/>
            <person name="Krenek A."/>
            <person name="Repkova J."/>
        </authorList>
    </citation>
    <scope>NUCLEOTIDE SEQUENCE [LARGE SCALE GENOMIC DNA]</scope>
    <source>
        <strain evidence="2">cv. Tatra</strain>
        <tissue evidence="1">Young leaves</tissue>
    </source>
</reference>
<name>A0A2K3NKG3_TRIPR</name>
<dbReference type="Proteomes" id="UP000236291">
    <property type="component" value="Unassembled WGS sequence"/>
</dbReference>
<organism evidence="1 2">
    <name type="scientific">Trifolium pratense</name>
    <name type="common">Red clover</name>
    <dbReference type="NCBI Taxonomy" id="57577"/>
    <lineage>
        <taxon>Eukaryota</taxon>
        <taxon>Viridiplantae</taxon>
        <taxon>Streptophyta</taxon>
        <taxon>Embryophyta</taxon>
        <taxon>Tracheophyta</taxon>
        <taxon>Spermatophyta</taxon>
        <taxon>Magnoliopsida</taxon>
        <taxon>eudicotyledons</taxon>
        <taxon>Gunneridae</taxon>
        <taxon>Pentapetalae</taxon>
        <taxon>rosids</taxon>
        <taxon>fabids</taxon>
        <taxon>Fabales</taxon>
        <taxon>Fabaceae</taxon>
        <taxon>Papilionoideae</taxon>
        <taxon>50 kb inversion clade</taxon>
        <taxon>NPAAA clade</taxon>
        <taxon>Hologalegina</taxon>
        <taxon>IRL clade</taxon>
        <taxon>Trifolieae</taxon>
        <taxon>Trifolium</taxon>
    </lineage>
</organism>
<evidence type="ECO:0000313" key="2">
    <source>
        <dbReference type="Proteomes" id="UP000236291"/>
    </source>
</evidence>